<dbReference type="GO" id="GO:0005886">
    <property type="term" value="C:plasma membrane"/>
    <property type="evidence" value="ECO:0007669"/>
    <property type="project" value="TreeGrafter"/>
</dbReference>
<dbReference type="InterPro" id="IPR050351">
    <property type="entry name" value="BphY/WalK/GraS-like"/>
</dbReference>
<dbReference type="Pfam" id="PF00512">
    <property type="entry name" value="HisKA"/>
    <property type="match status" value="1"/>
</dbReference>
<dbReference type="EC" id="2.7.13.3" evidence="3"/>
<organism evidence="11 12">
    <name type="scientific">Litorilinea aerophila</name>
    <dbReference type="NCBI Taxonomy" id="1204385"/>
    <lineage>
        <taxon>Bacteria</taxon>
        <taxon>Bacillati</taxon>
        <taxon>Chloroflexota</taxon>
        <taxon>Caldilineae</taxon>
        <taxon>Caldilineales</taxon>
        <taxon>Caldilineaceae</taxon>
        <taxon>Litorilinea</taxon>
    </lineage>
</organism>
<dbReference type="SMART" id="SM00387">
    <property type="entry name" value="HATPase_c"/>
    <property type="match status" value="1"/>
</dbReference>
<dbReference type="Gene3D" id="3.30.565.10">
    <property type="entry name" value="Histidine kinase-like ATPase, C-terminal domain"/>
    <property type="match status" value="1"/>
</dbReference>
<dbReference type="GO" id="GO:0000155">
    <property type="term" value="F:phosphorelay sensor kinase activity"/>
    <property type="evidence" value="ECO:0007669"/>
    <property type="project" value="InterPro"/>
</dbReference>
<evidence type="ECO:0000256" key="4">
    <source>
        <dbReference type="ARBA" id="ARBA00022553"/>
    </source>
</evidence>
<evidence type="ECO:0000259" key="9">
    <source>
        <dbReference type="PROSITE" id="PS50109"/>
    </source>
</evidence>
<name>A0A540VC71_9CHLR</name>
<keyword evidence="6 11" id="KW-0418">Kinase</keyword>
<dbReference type="SMART" id="SM00304">
    <property type="entry name" value="HAMP"/>
    <property type="match status" value="1"/>
</dbReference>
<dbReference type="InterPro" id="IPR036097">
    <property type="entry name" value="HisK_dim/P_sf"/>
</dbReference>
<dbReference type="GO" id="GO:0016036">
    <property type="term" value="P:cellular response to phosphate starvation"/>
    <property type="evidence" value="ECO:0007669"/>
    <property type="project" value="TreeGrafter"/>
</dbReference>
<feature type="transmembrane region" description="Helical" evidence="8">
    <location>
        <begin position="81"/>
        <end position="101"/>
    </location>
</feature>
<proteinExistence type="predicted"/>
<dbReference type="PANTHER" id="PTHR45453:SF1">
    <property type="entry name" value="PHOSPHATE REGULON SENSOR PROTEIN PHOR"/>
    <property type="match status" value="1"/>
</dbReference>
<sequence>MGEMSMKIEARRRSLGLPLRLLTGIILVVAVTLAIFDWLMQPPEGEFWAMTWFLSATALLSLGLGYGVYRLGWLNRSPGLYWTLFGSYALSSVLTFLNVWVTARLMFINRHDLALATLLLTFAAGIAMVLGYFFSATLTDNIRALHQGANRIAQGHLDTRVHLPGHDEMAGLARSFNKMAAQLEVAARKQQEAETLRRDLIAWVGHDLRTPLASVRAIVEALADGMVEDPETRARYLDTARRSIHELALLIDDLFAMAQLDAGGFPQNRQLHSLTDLISDTLESFRELAHARGIHLEGAAEEGVDPVMMDARQIGRVLANLVNNGLRYTPPGGTVTIQARKLSGAVQVTVRDTGPGIAPEDLPHIFDQFYRGEKSRSRHTGGAGMGLAIARGFVENHGGKIWAESRPGQGTCIAFTLPAPGEAPPARHPFRGYRAAD</sequence>
<dbReference type="InterPro" id="IPR003661">
    <property type="entry name" value="HisK_dim/P_dom"/>
</dbReference>
<dbReference type="GO" id="GO:0004721">
    <property type="term" value="F:phosphoprotein phosphatase activity"/>
    <property type="evidence" value="ECO:0007669"/>
    <property type="project" value="TreeGrafter"/>
</dbReference>
<keyword evidence="8" id="KW-0812">Transmembrane</keyword>
<dbReference type="InterPro" id="IPR003660">
    <property type="entry name" value="HAMP_dom"/>
</dbReference>
<comment type="caution">
    <text evidence="11">The sequence shown here is derived from an EMBL/GenBank/DDBJ whole genome shotgun (WGS) entry which is preliminary data.</text>
</comment>
<comment type="catalytic activity">
    <reaction evidence="1">
        <text>ATP + protein L-histidine = ADP + protein N-phospho-L-histidine.</text>
        <dbReference type="EC" id="2.7.13.3"/>
    </reaction>
</comment>
<dbReference type="SUPFAM" id="SSF47384">
    <property type="entry name" value="Homodimeric domain of signal transducing histidine kinase"/>
    <property type="match status" value="1"/>
</dbReference>
<dbReference type="AlphaFoldDB" id="A0A540VC71"/>
<evidence type="ECO:0000313" key="11">
    <source>
        <dbReference type="EMBL" id="TQE94312.1"/>
    </source>
</evidence>
<evidence type="ECO:0000256" key="2">
    <source>
        <dbReference type="ARBA" id="ARBA00004370"/>
    </source>
</evidence>
<dbReference type="Gene3D" id="6.10.340.10">
    <property type="match status" value="1"/>
</dbReference>
<dbReference type="SMART" id="SM00388">
    <property type="entry name" value="HisKA"/>
    <property type="match status" value="1"/>
</dbReference>
<feature type="transmembrane region" description="Helical" evidence="8">
    <location>
        <begin position="113"/>
        <end position="134"/>
    </location>
</feature>
<evidence type="ECO:0000259" key="10">
    <source>
        <dbReference type="PROSITE" id="PS50885"/>
    </source>
</evidence>
<evidence type="ECO:0000256" key="3">
    <source>
        <dbReference type="ARBA" id="ARBA00012438"/>
    </source>
</evidence>
<dbReference type="InParanoid" id="A0A540VC71"/>
<keyword evidence="8" id="KW-0472">Membrane</keyword>
<evidence type="ECO:0000256" key="1">
    <source>
        <dbReference type="ARBA" id="ARBA00000085"/>
    </source>
</evidence>
<evidence type="ECO:0000256" key="5">
    <source>
        <dbReference type="ARBA" id="ARBA00022679"/>
    </source>
</evidence>
<keyword evidence="4" id="KW-0597">Phosphoprotein</keyword>
<feature type="domain" description="Histidine kinase" evidence="9">
    <location>
        <begin position="203"/>
        <end position="421"/>
    </location>
</feature>
<feature type="domain" description="HAMP" evidence="10">
    <location>
        <begin position="136"/>
        <end position="188"/>
    </location>
</feature>
<dbReference type="Pfam" id="PF00672">
    <property type="entry name" value="HAMP"/>
    <property type="match status" value="1"/>
</dbReference>
<keyword evidence="5" id="KW-0808">Transferase</keyword>
<feature type="transmembrane region" description="Helical" evidence="8">
    <location>
        <begin position="47"/>
        <end position="69"/>
    </location>
</feature>
<accession>A0A540VC71</accession>
<gene>
    <name evidence="11" type="ORF">FKZ61_17325</name>
</gene>
<feature type="transmembrane region" description="Helical" evidence="8">
    <location>
        <begin position="21"/>
        <end position="41"/>
    </location>
</feature>
<dbReference type="Proteomes" id="UP000317371">
    <property type="component" value="Unassembled WGS sequence"/>
</dbReference>
<dbReference type="InterPro" id="IPR004358">
    <property type="entry name" value="Sig_transdc_His_kin-like_C"/>
</dbReference>
<dbReference type="PANTHER" id="PTHR45453">
    <property type="entry name" value="PHOSPHATE REGULON SENSOR PROTEIN PHOR"/>
    <property type="match status" value="1"/>
</dbReference>
<keyword evidence="7" id="KW-0902">Two-component regulatory system</keyword>
<dbReference type="OrthoDB" id="9800372at2"/>
<dbReference type="CDD" id="cd00075">
    <property type="entry name" value="HATPase"/>
    <property type="match status" value="1"/>
</dbReference>
<evidence type="ECO:0000256" key="8">
    <source>
        <dbReference type="SAM" id="Phobius"/>
    </source>
</evidence>
<dbReference type="PRINTS" id="PR00344">
    <property type="entry name" value="BCTRLSENSOR"/>
</dbReference>
<evidence type="ECO:0000256" key="6">
    <source>
        <dbReference type="ARBA" id="ARBA00022777"/>
    </source>
</evidence>
<keyword evidence="8" id="KW-1133">Transmembrane helix</keyword>
<dbReference type="PROSITE" id="PS50885">
    <property type="entry name" value="HAMP"/>
    <property type="match status" value="1"/>
</dbReference>
<evidence type="ECO:0000313" key="12">
    <source>
        <dbReference type="Proteomes" id="UP000317371"/>
    </source>
</evidence>
<dbReference type="PROSITE" id="PS50109">
    <property type="entry name" value="HIS_KIN"/>
    <property type="match status" value="1"/>
</dbReference>
<dbReference type="CDD" id="cd00082">
    <property type="entry name" value="HisKA"/>
    <property type="match status" value="1"/>
</dbReference>
<dbReference type="InterPro" id="IPR005467">
    <property type="entry name" value="His_kinase_dom"/>
</dbReference>
<dbReference type="FunFam" id="3.30.565.10:FF:000006">
    <property type="entry name" value="Sensor histidine kinase WalK"/>
    <property type="match status" value="1"/>
</dbReference>
<dbReference type="EMBL" id="VIGC01000025">
    <property type="protein sequence ID" value="TQE94312.1"/>
    <property type="molecule type" value="Genomic_DNA"/>
</dbReference>
<dbReference type="SUPFAM" id="SSF55874">
    <property type="entry name" value="ATPase domain of HSP90 chaperone/DNA topoisomerase II/histidine kinase"/>
    <property type="match status" value="1"/>
</dbReference>
<comment type="subcellular location">
    <subcellularLocation>
        <location evidence="2">Membrane</location>
    </subcellularLocation>
</comment>
<dbReference type="InterPro" id="IPR036890">
    <property type="entry name" value="HATPase_C_sf"/>
</dbReference>
<dbReference type="InterPro" id="IPR003594">
    <property type="entry name" value="HATPase_dom"/>
</dbReference>
<dbReference type="CDD" id="cd06225">
    <property type="entry name" value="HAMP"/>
    <property type="match status" value="1"/>
</dbReference>
<protein>
    <recommendedName>
        <fullName evidence="3">histidine kinase</fullName>
        <ecNumber evidence="3">2.7.13.3</ecNumber>
    </recommendedName>
</protein>
<keyword evidence="12" id="KW-1185">Reference proteome</keyword>
<dbReference type="Gene3D" id="1.10.287.130">
    <property type="match status" value="1"/>
</dbReference>
<dbReference type="Pfam" id="PF02518">
    <property type="entry name" value="HATPase_c"/>
    <property type="match status" value="1"/>
</dbReference>
<dbReference type="SUPFAM" id="SSF158472">
    <property type="entry name" value="HAMP domain-like"/>
    <property type="match status" value="1"/>
</dbReference>
<evidence type="ECO:0000256" key="7">
    <source>
        <dbReference type="ARBA" id="ARBA00023012"/>
    </source>
</evidence>
<reference evidence="11 12" key="1">
    <citation type="submission" date="2019-06" db="EMBL/GenBank/DDBJ databases">
        <title>Genome sequence of Litorilinea aerophila BAA-2444.</title>
        <authorList>
            <person name="Maclea K.S."/>
            <person name="Maurais E.G."/>
            <person name="Iannazzi L.C."/>
        </authorList>
    </citation>
    <scope>NUCLEOTIDE SEQUENCE [LARGE SCALE GENOMIC DNA]</scope>
    <source>
        <strain evidence="11 12">ATCC BAA-2444</strain>
    </source>
</reference>